<evidence type="ECO:0000313" key="13">
    <source>
        <dbReference type="Proteomes" id="UP001642483"/>
    </source>
</evidence>
<feature type="transmembrane region" description="Helical" evidence="10">
    <location>
        <begin position="464"/>
        <end position="486"/>
    </location>
</feature>
<keyword evidence="7" id="KW-0675">Receptor</keyword>
<feature type="compositionally biased region" description="Polar residues" evidence="9">
    <location>
        <begin position="261"/>
        <end position="273"/>
    </location>
</feature>
<keyword evidence="13" id="KW-1185">Reference proteome</keyword>
<organism evidence="12 13">
    <name type="scientific">Clavelina lepadiformis</name>
    <name type="common">Light-bulb sea squirt</name>
    <name type="synonym">Ascidia lepadiformis</name>
    <dbReference type="NCBI Taxonomy" id="159417"/>
    <lineage>
        <taxon>Eukaryota</taxon>
        <taxon>Metazoa</taxon>
        <taxon>Chordata</taxon>
        <taxon>Tunicata</taxon>
        <taxon>Ascidiacea</taxon>
        <taxon>Aplousobranchia</taxon>
        <taxon>Clavelinidae</taxon>
        <taxon>Clavelina</taxon>
    </lineage>
</organism>
<comment type="caution">
    <text evidence="12">The sequence shown here is derived from an EMBL/GenBank/DDBJ whole genome shotgun (WGS) entry which is preliminary data.</text>
</comment>
<feature type="transmembrane region" description="Helical" evidence="10">
    <location>
        <begin position="50"/>
        <end position="71"/>
    </location>
</feature>
<keyword evidence="2" id="KW-1003">Cell membrane</keyword>
<dbReference type="Gene3D" id="1.20.1070.10">
    <property type="entry name" value="Rhodopsin 7-helix transmembrane proteins"/>
    <property type="match status" value="1"/>
</dbReference>
<keyword evidence="6 10" id="KW-0472">Membrane</keyword>
<feature type="transmembrane region" description="Helical" evidence="10">
    <location>
        <begin position="424"/>
        <end position="444"/>
    </location>
</feature>
<evidence type="ECO:0000256" key="3">
    <source>
        <dbReference type="ARBA" id="ARBA00022692"/>
    </source>
</evidence>
<evidence type="ECO:0000256" key="7">
    <source>
        <dbReference type="ARBA" id="ARBA00023170"/>
    </source>
</evidence>
<evidence type="ECO:0000256" key="4">
    <source>
        <dbReference type="ARBA" id="ARBA00022989"/>
    </source>
</evidence>
<evidence type="ECO:0000256" key="1">
    <source>
        <dbReference type="ARBA" id="ARBA00004651"/>
    </source>
</evidence>
<dbReference type="CDD" id="cd00637">
    <property type="entry name" value="7tm_classA_rhodopsin-like"/>
    <property type="match status" value="1"/>
</dbReference>
<dbReference type="Proteomes" id="UP001642483">
    <property type="component" value="Unassembled WGS sequence"/>
</dbReference>
<dbReference type="EMBL" id="CAWYQH010000108">
    <property type="protein sequence ID" value="CAK8688874.1"/>
    <property type="molecule type" value="Genomic_DNA"/>
</dbReference>
<evidence type="ECO:0000259" key="11">
    <source>
        <dbReference type="PROSITE" id="PS50262"/>
    </source>
</evidence>
<proteinExistence type="predicted"/>
<evidence type="ECO:0000256" key="9">
    <source>
        <dbReference type="SAM" id="MobiDB-lite"/>
    </source>
</evidence>
<gene>
    <name evidence="12" type="ORF">CVLEPA_LOCUS20835</name>
</gene>
<evidence type="ECO:0000256" key="2">
    <source>
        <dbReference type="ARBA" id="ARBA00022475"/>
    </source>
</evidence>
<reference evidence="12 13" key="1">
    <citation type="submission" date="2024-02" db="EMBL/GenBank/DDBJ databases">
        <authorList>
            <person name="Daric V."/>
            <person name="Darras S."/>
        </authorList>
    </citation>
    <scope>NUCLEOTIDE SEQUENCE [LARGE SCALE GENOMIC DNA]</scope>
</reference>
<feature type="transmembrane region" description="Helical" evidence="10">
    <location>
        <begin position="131"/>
        <end position="153"/>
    </location>
</feature>
<protein>
    <recommendedName>
        <fullName evidence="11">G-protein coupled receptors family 1 profile domain-containing protein</fullName>
    </recommendedName>
</protein>
<accession>A0ABP0GE04</accession>
<keyword evidence="3 10" id="KW-0812">Transmembrane</keyword>
<dbReference type="InterPro" id="IPR017452">
    <property type="entry name" value="GPCR_Rhodpsn_7TM"/>
</dbReference>
<dbReference type="SUPFAM" id="SSF81321">
    <property type="entry name" value="Family A G protein-coupled receptor-like"/>
    <property type="match status" value="1"/>
</dbReference>
<evidence type="ECO:0000256" key="10">
    <source>
        <dbReference type="SAM" id="Phobius"/>
    </source>
</evidence>
<keyword evidence="4 10" id="KW-1133">Transmembrane helix</keyword>
<evidence type="ECO:0000256" key="5">
    <source>
        <dbReference type="ARBA" id="ARBA00023040"/>
    </source>
</evidence>
<feature type="transmembrane region" description="Helical" evidence="10">
    <location>
        <begin position="188"/>
        <end position="209"/>
    </location>
</feature>
<dbReference type="PROSITE" id="PS50262">
    <property type="entry name" value="G_PROTEIN_RECEP_F1_2"/>
    <property type="match status" value="1"/>
</dbReference>
<keyword evidence="5" id="KW-0297">G-protein coupled receptor</keyword>
<comment type="subcellular location">
    <subcellularLocation>
        <location evidence="1">Cell membrane</location>
        <topology evidence="1">Multi-pass membrane protein</topology>
    </subcellularLocation>
</comment>
<feature type="domain" description="G-protein coupled receptors family 1 profile" evidence="11">
    <location>
        <begin position="27"/>
        <end position="144"/>
    </location>
</feature>
<evidence type="ECO:0000256" key="8">
    <source>
        <dbReference type="ARBA" id="ARBA00023224"/>
    </source>
</evidence>
<dbReference type="PANTHER" id="PTHR24248">
    <property type="entry name" value="ADRENERGIC RECEPTOR-RELATED G-PROTEIN COUPLED RECEPTOR"/>
    <property type="match status" value="1"/>
</dbReference>
<feature type="transmembrane region" description="Helical" evidence="10">
    <location>
        <begin position="91"/>
        <end position="111"/>
    </location>
</feature>
<evidence type="ECO:0000313" key="12">
    <source>
        <dbReference type="EMBL" id="CAK8688874.1"/>
    </source>
</evidence>
<dbReference type="Pfam" id="PF00001">
    <property type="entry name" value="7tm_1"/>
    <property type="match status" value="1"/>
</dbReference>
<feature type="region of interest" description="Disordered" evidence="9">
    <location>
        <begin position="261"/>
        <end position="285"/>
    </location>
</feature>
<name>A0ABP0GE04_CLALP</name>
<feature type="transmembrane region" description="Helical" evidence="10">
    <location>
        <begin position="16"/>
        <end position="38"/>
    </location>
</feature>
<sequence>MDVSISSRKTAQDSFLSVYFVVVILISFVSNLLVLTAACRIRTRNYYRCLISVCLLDMLAVAFILPFSVAIISDRSLVSSDPVGKRICQFFGAFAAFFHKTSTSNLCTTYLDRYLLIWKPMSYISSRRSIFCMTSTTCNIVIAIGLSITPFAMTGRNEWAYHAADNVPVCIFVPTTTAGRILLYIDAIYSYGIVWFVMFSSSIGMLTIACTSASAKSRVVPLPQVDYRRRRALIQKKPKQTAWCTDASKSSIPCLNERHSQTALDTGGPSSSRMFEPRTGAKKPQGFIAPVNRKRKHHNKIGGDEENFEPSRKLSIVATNVVFCEELTLFKDGSGQWKSSAHAINTGSKGIPFSVHREITVEQNSDDESKPIRKLAFSSSITPTKGLKRSRTLERLSSFRNSRRLKFARRKLQQRSSFQLNTKALMNLTLTLFVFSLLTFPVFYMHVTLASSRSSVGIQSDNTLSVIASIAMAAVYFTYPLMIVMADKTMKDTIARLVKKVFHENDLDSDLVQTDPSLDV</sequence>
<evidence type="ECO:0000256" key="6">
    <source>
        <dbReference type="ARBA" id="ARBA00023136"/>
    </source>
</evidence>
<keyword evidence="8" id="KW-0807">Transducer</keyword>
<dbReference type="InterPro" id="IPR000276">
    <property type="entry name" value="GPCR_Rhodpsn"/>
</dbReference>